<feature type="chain" id="PRO_5012883027" description="Kelch repeat protein" evidence="5">
    <location>
        <begin position="21"/>
        <end position="736"/>
    </location>
</feature>
<dbReference type="PANTHER" id="PTHR46228">
    <property type="entry name" value="KELCH DOMAIN-CONTAINING PROTEIN"/>
    <property type="match status" value="1"/>
</dbReference>
<evidence type="ECO:0000313" key="6">
    <source>
        <dbReference type="EMBL" id="OJJ03076.1"/>
    </source>
</evidence>
<feature type="region of interest" description="Disordered" evidence="3">
    <location>
        <begin position="552"/>
        <end position="594"/>
    </location>
</feature>
<dbReference type="OrthoDB" id="540004at2759"/>
<feature type="signal peptide" evidence="5">
    <location>
        <begin position="1"/>
        <end position="20"/>
    </location>
</feature>
<sequence length="736" mass="78976">MLPDRWRLAVLAAFVGLSQAQLVQNGTAICSWGQLRANILRDTVYLDGGTLWEDITFGNGDRTVDQDENPGSITHYLNLSSTFNTKTDNLTALFGELDKTGGMTGSNLAPNYNDGVMFANDGIFILYGGYLPLSDSASYPSPDQAIAYREYEYGIQTDDFSPSIQSVKLTDDVTWHITNGAGVTSPSENLGFYMSGVHAPGWAETLTDGNLRNLSQQMITVDMSEMQRPVFSNVSIPSYVKPRANAEAVWLPVADRGIVVLIGGVTYPEQLYSSGLSDSQIEESMSNDPELMQTVAIYDIAGDEWYVQETAGDHPPQLQSFCSVYASASDSSSHNIYIYGGYEGVSPKNDTMDDVYVLSLPSFEWIKLYEGDVQTGRKQHKCVKPYPDKMLVLGGSKVGPKSCLDPIRVYNLNTGRFQDTYNPEDWEEYKVPDLVSGRIGGNADGGATKTEPESWTNSSLADVFGTTYSKTIETYYPYESSATPTTTTVPSGGGGGFPGWAGAIIGVVLGVLLIAGALAFFFIRRRRKRGARRQSEVSGITSRVANWVNAGAFGPTSKDPENSTIVSGDITSGSTAVGPESSIIAPPPPMSQATQEVAGDPVYEMHGTSTPGQQAAFAVELPTPFNQDTANPGSPSGTLPVGFTSPVSPEIPQEKDGDETSRPGHQRNVSSLSSAPSYDPALGDESDSVAQRPRYVSGISEASVSSAGTRADGTGTALSNRGLGLEDIPDEDHRER</sequence>
<evidence type="ECO:0000256" key="3">
    <source>
        <dbReference type="SAM" id="MobiDB-lite"/>
    </source>
</evidence>
<dbReference type="Gene3D" id="2.120.10.80">
    <property type="entry name" value="Kelch-type beta propeller"/>
    <property type="match status" value="1"/>
</dbReference>
<dbReference type="AlphaFoldDB" id="A0A1L9PNQ7"/>
<reference evidence="7" key="1">
    <citation type="journal article" date="2017" name="Genome Biol.">
        <title>Comparative genomics reveals high biological diversity and specific adaptations in the industrially and medically important fungal genus Aspergillus.</title>
        <authorList>
            <person name="de Vries R.P."/>
            <person name="Riley R."/>
            <person name="Wiebenga A."/>
            <person name="Aguilar-Osorio G."/>
            <person name="Amillis S."/>
            <person name="Uchima C.A."/>
            <person name="Anderluh G."/>
            <person name="Asadollahi M."/>
            <person name="Askin M."/>
            <person name="Barry K."/>
            <person name="Battaglia E."/>
            <person name="Bayram O."/>
            <person name="Benocci T."/>
            <person name="Braus-Stromeyer S.A."/>
            <person name="Caldana C."/>
            <person name="Canovas D."/>
            <person name="Cerqueira G.C."/>
            <person name="Chen F."/>
            <person name="Chen W."/>
            <person name="Choi C."/>
            <person name="Clum A."/>
            <person name="Dos Santos R.A."/>
            <person name="Damasio A.R."/>
            <person name="Diallinas G."/>
            <person name="Emri T."/>
            <person name="Fekete E."/>
            <person name="Flipphi M."/>
            <person name="Freyberg S."/>
            <person name="Gallo A."/>
            <person name="Gournas C."/>
            <person name="Habgood R."/>
            <person name="Hainaut M."/>
            <person name="Harispe M.L."/>
            <person name="Henrissat B."/>
            <person name="Hilden K.S."/>
            <person name="Hope R."/>
            <person name="Hossain A."/>
            <person name="Karabika E."/>
            <person name="Karaffa L."/>
            <person name="Karanyi Z."/>
            <person name="Krasevec N."/>
            <person name="Kuo A."/>
            <person name="Kusch H."/>
            <person name="LaButti K."/>
            <person name="Lagendijk E.L."/>
            <person name="Lapidus A."/>
            <person name="Levasseur A."/>
            <person name="Lindquist E."/>
            <person name="Lipzen A."/>
            <person name="Logrieco A.F."/>
            <person name="MacCabe A."/>
            <person name="Maekelae M.R."/>
            <person name="Malavazi I."/>
            <person name="Melin P."/>
            <person name="Meyer V."/>
            <person name="Mielnichuk N."/>
            <person name="Miskei M."/>
            <person name="Molnar A.P."/>
            <person name="Mule G."/>
            <person name="Ngan C.Y."/>
            <person name="Orejas M."/>
            <person name="Orosz E."/>
            <person name="Ouedraogo J.P."/>
            <person name="Overkamp K.M."/>
            <person name="Park H.-S."/>
            <person name="Perrone G."/>
            <person name="Piumi F."/>
            <person name="Punt P.J."/>
            <person name="Ram A.F."/>
            <person name="Ramon A."/>
            <person name="Rauscher S."/>
            <person name="Record E."/>
            <person name="Riano-Pachon D.M."/>
            <person name="Robert V."/>
            <person name="Roehrig J."/>
            <person name="Ruller R."/>
            <person name="Salamov A."/>
            <person name="Salih N.S."/>
            <person name="Samson R.A."/>
            <person name="Sandor E."/>
            <person name="Sanguinetti M."/>
            <person name="Schuetze T."/>
            <person name="Sepcic K."/>
            <person name="Shelest E."/>
            <person name="Sherlock G."/>
            <person name="Sophianopoulou V."/>
            <person name="Squina F.M."/>
            <person name="Sun H."/>
            <person name="Susca A."/>
            <person name="Todd R.B."/>
            <person name="Tsang A."/>
            <person name="Unkles S.E."/>
            <person name="van de Wiele N."/>
            <person name="van Rossen-Uffink D."/>
            <person name="Oliveira J.V."/>
            <person name="Vesth T.C."/>
            <person name="Visser J."/>
            <person name="Yu J.-H."/>
            <person name="Zhou M."/>
            <person name="Andersen M.R."/>
            <person name="Archer D.B."/>
            <person name="Baker S.E."/>
            <person name="Benoit I."/>
            <person name="Brakhage A.A."/>
            <person name="Braus G.H."/>
            <person name="Fischer R."/>
            <person name="Frisvad J.C."/>
            <person name="Goldman G.H."/>
            <person name="Houbraken J."/>
            <person name="Oakley B."/>
            <person name="Pocsi I."/>
            <person name="Scazzocchio C."/>
            <person name="Seiboth B."/>
            <person name="vanKuyk P.A."/>
            <person name="Wortman J."/>
            <person name="Dyer P.S."/>
            <person name="Grigoriev I.V."/>
        </authorList>
    </citation>
    <scope>NUCLEOTIDE SEQUENCE [LARGE SCALE GENOMIC DNA]</scope>
    <source>
        <strain evidence="7">CBS 583.65</strain>
    </source>
</reference>
<dbReference type="STRING" id="1036611.A0A1L9PNQ7"/>
<keyword evidence="4" id="KW-0472">Membrane</keyword>
<dbReference type="GeneID" id="63722621"/>
<feature type="compositionally biased region" description="Polar residues" evidence="3">
    <location>
        <begin position="562"/>
        <end position="575"/>
    </location>
</feature>
<accession>A0A1L9PNQ7</accession>
<dbReference type="InterPro" id="IPR011043">
    <property type="entry name" value="Gal_Oxase/kelch_b-propeller"/>
</dbReference>
<keyword evidence="5" id="KW-0732">Signal</keyword>
<feature type="compositionally biased region" description="Polar residues" evidence="3">
    <location>
        <begin position="624"/>
        <end position="637"/>
    </location>
</feature>
<evidence type="ECO:0000256" key="4">
    <source>
        <dbReference type="SAM" id="Phobius"/>
    </source>
</evidence>
<proteinExistence type="predicted"/>
<protein>
    <recommendedName>
        <fullName evidence="8">Kelch repeat protein</fullName>
    </recommendedName>
</protein>
<dbReference type="PANTHER" id="PTHR46228:SF2">
    <property type="entry name" value="KELCH REPEAT PROTEIN (AFU_ORTHOLOGUE AFUA_4G14350)"/>
    <property type="match status" value="1"/>
</dbReference>
<dbReference type="Proteomes" id="UP000184073">
    <property type="component" value="Unassembled WGS sequence"/>
</dbReference>
<organism evidence="6 7">
    <name type="scientific">Aspergillus versicolor CBS 583.65</name>
    <dbReference type="NCBI Taxonomy" id="1036611"/>
    <lineage>
        <taxon>Eukaryota</taxon>
        <taxon>Fungi</taxon>
        <taxon>Dikarya</taxon>
        <taxon>Ascomycota</taxon>
        <taxon>Pezizomycotina</taxon>
        <taxon>Eurotiomycetes</taxon>
        <taxon>Eurotiomycetidae</taxon>
        <taxon>Eurotiales</taxon>
        <taxon>Aspergillaceae</taxon>
        <taxon>Aspergillus</taxon>
        <taxon>Aspergillus subgen. Nidulantes</taxon>
    </lineage>
</organism>
<evidence type="ECO:0000256" key="1">
    <source>
        <dbReference type="ARBA" id="ARBA00022441"/>
    </source>
</evidence>
<dbReference type="RefSeq" id="XP_040668838.1">
    <property type="nucleotide sequence ID" value="XM_040807110.1"/>
</dbReference>
<evidence type="ECO:0000256" key="2">
    <source>
        <dbReference type="ARBA" id="ARBA00022737"/>
    </source>
</evidence>
<name>A0A1L9PNQ7_ASPVE</name>
<keyword evidence="1" id="KW-0880">Kelch repeat</keyword>
<evidence type="ECO:0000256" key="5">
    <source>
        <dbReference type="SAM" id="SignalP"/>
    </source>
</evidence>
<evidence type="ECO:0008006" key="8">
    <source>
        <dbReference type="Google" id="ProtNLM"/>
    </source>
</evidence>
<dbReference type="EMBL" id="KV878130">
    <property type="protein sequence ID" value="OJJ03076.1"/>
    <property type="molecule type" value="Genomic_DNA"/>
</dbReference>
<gene>
    <name evidence="6" type="ORF">ASPVEDRAFT_134247</name>
</gene>
<dbReference type="InterPro" id="IPR015915">
    <property type="entry name" value="Kelch-typ_b-propeller"/>
</dbReference>
<keyword evidence="4" id="KW-0812">Transmembrane</keyword>
<dbReference type="VEuPathDB" id="FungiDB:ASPVEDRAFT_134247"/>
<feature type="compositionally biased region" description="Basic and acidic residues" evidence="3">
    <location>
        <begin position="652"/>
        <end position="662"/>
    </location>
</feature>
<feature type="transmembrane region" description="Helical" evidence="4">
    <location>
        <begin position="500"/>
        <end position="523"/>
    </location>
</feature>
<keyword evidence="4" id="KW-1133">Transmembrane helix</keyword>
<keyword evidence="2" id="KW-0677">Repeat</keyword>
<feature type="region of interest" description="Disordered" evidence="3">
    <location>
        <begin position="624"/>
        <end position="736"/>
    </location>
</feature>
<feature type="compositionally biased region" description="Polar residues" evidence="3">
    <location>
        <begin position="667"/>
        <end position="676"/>
    </location>
</feature>
<keyword evidence="7" id="KW-1185">Reference proteome</keyword>
<dbReference type="SUPFAM" id="SSF50965">
    <property type="entry name" value="Galactose oxidase, central domain"/>
    <property type="match status" value="1"/>
</dbReference>
<evidence type="ECO:0000313" key="7">
    <source>
        <dbReference type="Proteomes" id="UP000184073"/>
    </source>
</evidence>